<keyword evidence="2" id="KW-0808">Transferase</keyword>
<reference evidence="7" key="1">
    <citation type="journal article" date="2011" name="Genome Biol.">
        <title>The draft genome of the carcinogenic human liver fluke Clonorchis sinensis.</title>
        <authorList>
            <person name="Wang X."/>
            <person name="Chen W."/>
            <person name="Huang Y."/>
            <person name="Sun J."/>
            <person name="Men J."/>
            <person name="Liu H."/>
            <person name="Luo F."/>
            <person name="Guo L."/>
            <person name="Lv X."/>
            <person name="Deng C."/>
            <person name="Zhou C."/>
            <person name="Fan Y."/>
            <person name="Li X."/>
            <person name="Huang L."/>
            <person name="Hu Y."/>
            <person name="Liang C."/>
            <person name="Hu X."/>
            <person name="Xu J."/>
            <person name="Yu X."/>
        </authorList>
    </citation>
    <scope>NUCLEOTIDE SEQUENCE [LARGE SCALE GENOMIC DNA]</scope>
    <source>
        <strain evidence="7">Henan</strain>
    </source>
</reference>
<dbReference type="EMBL" id="DF144378">
    <property type="protein sequence ID" value="GAA56785.1"/>
    <property type="molecule type" value="Genomic_DNA"/>
</dbReference>
<dbReference type="Gene3D" id="1.10.510.10">
    <property type="entry name" value="Transferase(Phosphotransferase) domain 1"/>
    <property type="match status" value="1"/>
</dbReference>
<dbReference type="Proteomes" id="UP000008909">
    <property type="component" value="Unassembled WGS sequence"/>
</dbReference>
<keyword evidence="8" id="KW-1185">Reference proteome</keyword>
<evidence type="ECO:0000256" key="3">
    <source>
        <dbReference type="ARBA" id="ARBA00022741"/>
    </source>
</evidence>
<organism evidence="7 8">
    <name type="scientific">Clonorchis sinensis</name>
    <name type="common">Chinese liver fluke</name>
    <dbReference type="NCBI Taxonomy" id="79923"/>
    <lineage>
        <taxon>Eukaryota</taxon>
        <taxon>Metazoa</taxon>
        <taxon>Spiralia</taxon>
        <taxon>Lophotrochozoa</taxon>
        <taxon>Platyhelminthes</taxon>
        <taxon>Trematoda</taxon>
        <taxon>Digenea</taxon>
        <taxon>Opisthorchiida</taxon>
        <taxon>Opisthorchiata</taxon>
        <taxon>Opisthorchiidae</taxon>
        <taxon>Clonorchis</taxon>
    </lineage>
</organism>
<dbReference type="PROSITE" id="PS01351">
    <property type="entry name" value="MAPK"/>
    <property type="match status" value="1"/>
</dbReference>
<evidence type="ECO:0000313" key="7">
    <source>
        <dbReference type="EMBL" id="GAA56785.1"/>
    </source>
</evidence>
<dbReference type="Gene3D" id="3.30.200.20">
    <property type="entry name" value="Phosphorylase Kinase, domain 1"/>
    <property type="match status" value="1"/>
</dbReference>
<dbReference type="Pfam" id="PF00069">
    <property type="entry name" value="Pkinase"/>
    <property type="match status" value="1"/>
</dbReference>
<dbReference type="InterPro" id="IPR000719">
    <property type="entry name" value="Prot_kinase_dom"/>
</dbReference>
<dbReference type="SUPFAM" id="SSF56112">
    <property type="entry name" value="Protein kinase-like (PK-like)"/>
    <property type="match status" value="1"/>
</dbReference>
<dbReference type="AlphaFoldDB" id="G7YV05"/>
<keyword evidence="1" id="KW-0723">Serine/threonine-protein kinase</keyword>
<feature type="domain" description="Protein kinase" evidence="6">
    <location>
        <begin position="17"/>
        <end position="325"/>
    </location>
</feature>
<evidence type="ECO:0000313" key="8">
    <source>
        <dbReference type="Proteomes" id="UP000008909"/>
    </source>
</evidence>
<sequence length="346" mass="40014">MFTFCSESSLINEEHRIVVQKEPRAQAYGIVWKALNRKTHEIVALKKIFDAFRNQTDAQRTFREIAYLQEFGNHPNIIKLFSVIRANTDKDIYLVFEYMETDLHNVIKRGNLLKDVHRQFIMYQLLKATAYLHSAEVIHRDQKPSNVLLDSDCFVKLCDFGLARSLTGRDGKANGTSQSCIPPLFPGKSTLDQLERIVAGLPKITREDHDRFRFLLELIRKIHYRSSGLKFRNQACNGRHGEMIFDETMFGIATTTCSGSAFTKGIIEFHNFNTYCRSPARRGPLPSDSITDTCDRKQRSTYVANNLVEETETLRVSIAKTNKFFRLQTRQYPDLWLKLVYENAEP</sequence>
<dbReference type="FunFam" id="3.30.200.20:FF:000166">
    <property type="entry name" value="Mitogen-activated protein kinase"/>
    <property type="match status" value="1"/>
</dbReference>
<name>G7YV05_CLOSI</name>
<evidence type="ECO:0000256" key="5">
    <source>
        <dbReference type="ARBA" id="ARBA00022840"/>
    </source>
</evidence>
<keyword evidence="3" id="KW-0547">Nucleotide-binding</keyword>
<dbReference type="PROSITE" id="PS50011">
    <property type="entry name" value="PROTEIN_KINASE_DOM"/>
    <property type="match status" value="1"/>
</dbReference>
<reference key="2">
    <citation type="submission" date="2011-10" db="EMBL/GenBank/DDBJ databases">
        <title>The genome and transcriptome sequence of Clonorchis sinensis provide insights into the carcinogenic liver fluke.</title>
        <authorList>
            <person name="Wang X."/>
            <person name="Huang Y."/>
            <person name="Chen W."/>
            <person name="Liu H."/>
            <person name="Guo L."/>
            <person name="Chen Y."/>
            <person name="Luo F."/>
            <person name="Zhou W."/>
            <person name="Sun J."/>
            <person name="Mao Q."/>
            <person name="Liang P."/>
            <person name="Zhou C."/>
            <person name="Tian Y."/>
            <person name="Men J."/>
            <person name="Lv X."/>
            <person name="Huang L."/>
            <person name="Zhou J."/>
            <person name="Hu Y."/>
            <person name="Li R."/>
            <person name="Zhang F."/>
            <person name="Lei H."/>
            <person name="Li X."/>
            <person name="Hu X."/>
            <person name="Liang C."/>
            <person name="Xu J."/>
            <person name="Wu Z."/>
            <person name="Yu X."/>
        </authorList>
    </citation>
    <scope>NUCLEOTIDE SEQUENCE</scope>
    <source>
        <strain>Henan</strain>
    </source>
</reference>
<dbReference type="InterPro" id="IPR050117">
    <property type="entry name" value="MAPK"/>
</dbReference>
<evidence type="ECO:0000256" key="1">
    <source>
        <dbReference type="ARBA" id="ARBA00022527"/>
    </source>
</evidence>
<evidence type="ECO:0000256" key="2">
    <source>
        <dbReference type="ARBA" id="ARBA00022679"/>
    </source>
</evidence>
<keyword evidence="5" id="KW-0067">ATP-binding</keyword>
<evidence type="ECO:0000259" key="6">
    <source>
        <dbReference type="PROSITE" id="PS50011"/>
    </source>
</evidence>
<dbReference type="InterPro" id="IPR011009">
    <property type="entry name" value="Kinase-like_dom_sf"/>
</dbReference>
<dbReference type="InterPro" id="IPR003527">
    <property type="entry name" value="MAP_kinase_CS"/>
</dbReference>
<dbReference type="GO" id="GO:0005524">
    <property type="term" value="F:ATP binding"/>
    <property type="evidence" value="ECO:0007669"/>
    <property type="project" value="UniProtKB-KW"/>
</dbReference>
<accession>G7YV05</accession>
<keyword evidence="4 7" id="KW-0418">Kinase</keyword>
<dbReference type="PANTHER" id="PTHR24055">
    <property type="entry name" value="MITOGEN-ACTIVATED PROTEIN KINASE"/>
    <property type="match status" value="1"/>
</dbReference>
<evidence type="ECO:0000256" key="4">
    <source>
        <dbReference type="ARBA" id="ARBA00022777"/>
    </source>
</evidence>
<protein>
    <submittedName>
        <fullName evidence="7">Mitogen-activated protein kinase 15</fullName>
    </submittedName>
</protein>
<proteinExistence type="predicted"/>
<gene>
    <name evidence="7" type="ORF">CLF_111504</name>
</gene>
<dbReference type="GO" id="GO:0004707">
    <property type="term" value="F:MAP kinase activity"/>
    <property type="evidence" value="ECO:0007669"/>
    <property type="project" value="InterPro"/>
</dbReference>